<feature type="transmembrane region" description="Helical" evidence="1">
    <location>
        <begin position="80"/>
        <end position="104"/>
    </location>
</feature>
<name>A0A6N3G1L0_9ENTR</name>
<reference evidence="2" key="1">
    <citation type="submission" date="2019-11" db="EMBL/GenBank/DDBJ databases">
        <authorList>
            <person name="Feng L."/>
        </authorList>
    </citation>
    <scope>NUCLEOTIDE SEQUENCE</scope>
    <source>
        <strain evidence="2">EMassiliensisLFYP7</strain>
    </source>
</reference>
<feature type="transmembrane region" description="Helical" evidence="1">
    <location>
        <begin position="6"/>
        <end position="26"/>
    </location>
</feature>
<proteinExistence type="predicted"/>
<dbReference type="EMBL" id="CACRTZ010000033">
    <property type="protein sequence ID" value="VYU58011.1"/>
    <property type="molecule type" value="Genomic_DNA"/>
</dbReference>
<evidence type="ECO:0008006" key="3">
    <source>
        <dbReference type="Google" id="ProtNLM"/>
    </source>
</evidence>
<keyword evidence="1" id="KW-1133">Transmembrane helix</keyword>
<accession>A0A6N3G1L0</accession>
<dbReference type="AlphaFoldDB" id="A0A6N3G1L0"/>
<organism evidence="2">
    <name type="scientific">Phytobacter massiliensis</name>
    <dbReference type="NCBI Taxonomy" id="1485952"/>
    <lineage>
        <taxon>Bacteria</taxon>
        <taxon>Pseudomonadati</taxon>
        <taxon>Pseudomonadota</taxon>
        <taxon>Gammaproteobacteria</taxon>
        <taxon>Enterobacterales</taxon>
        <taxon>Enterobacteriaceae</taxon>
        <taxon>Phytobacter</taxon>
    </lineage>
</organism>
<evidence type="ECO:0000256" key="1">
    <source>
        <dbReference type="SAM" id="Phobius"/>
    </source>
</evidence>
<sequence>MTPVLASDLYVCLMIALAAASLSMTITQTELFAPLRGWTARKNAMLGHLFSCFYCMSHWTVAAGMLLYRPALLQSGIGVIDWLMTAFIVLTVATLVNGLLFRVFQAAVRTHVMKHKAQQLLKPHNS</sequence>
<feature type="transmembrane region" description="Helical" evidence="1">
    <location>
        <begin position="46"/>
        <end position="68"/>
    </location>
</feature>
<keyword evidence="1" id="KW-0812">Transmembrane</keyword>
<protein>
    <recommendedName>
        <fullName evidence="3">DUF1360 domain-containing protein</fullName>
    </recommendedName>
</protein>
<gene>
    <name evidence="2" type="ORF">EMLFYP7_02930</name>
</gene>
<keyword evidence="1" id="KW-0472">Membrane</keyword>
<dbReference type="RefSeq" id="WP_156566580.1">
    <property type="nucleotide sequence ID" value="NZ_CACRTZ010000033.1"/>
</dbReference>
<evidence type="ECO:0000313" key="2">
    <source>
        <dbReference type="EMBL" id="VYU58011.1"/>
    </source>
</evidence>